<dbReference type="Proteomes" id="UP000281170">
    <property type="component" value="Plasmid 19"/>
</dbReference>
<dbReference type="Proteomes" id="UP000054859">
    <property type="component" value="Unassembled WGS sequence"/>
</dbReference>
<dbReference type="GO" id="GO:0008889">
    <property type="term" value="F:glycerophosphodiester phosphodiesterase activity"/>
    <property type="evidence" value="ECO:0007669"/>
    <property type="project" value="UniProtKB-EC"/>
</dbReference>
<dbReference type="KEGG" id="ladl:NCTC12735_01293"/>
<dbReference type="AlphaFoldDB" id="A0A0W0R548"/>
<dbReference type="OrthoDB" id="9795622at2"/>
<dbReference type="STRING" id="45056.Lade_0804"/>
<dbReference type="PATRIC" id="fig|45056.6.peg.833"/>
<evidence type="ECO:0000313" key="3">
    <source>
        <dbReference type="EMBL" id="VEH85658.1"/>
    </source>
</evidence>
<dbReference type="SUPFAM" id="SSF51695">
    <property type="entry name" value="PLC-like phosphodiesterases"/>
    <property type="match status" value="1"/>
</dbReference>
<dbReference type="EMBL" id="LR134428">
    <property type="protein sequence ID" value="VEH85658.1"/>
    <property type="molecule type" value="Genomic_DNA"/>
</dbReference>
<dbReference type="Gene3D" id="3.20.20.190">
    <property type="entry name" value="Phosphatidylinositol (PI) phosphodiesterase"/>
    <property type="match status" value="1"/>
</dbReference>
<proteinExistence type="predicted"/>
<keyword evidence="4" id="KW-1185">Reference proteome</keyword>
<dbReference type="InterPro" id="IPR017946">
    <property type="entry name" value="PLC-like_Pdiesterase_TIM-brl"/>
</dbReference>
<dbReference type="PANTHER" id="PTHR46211:SF1">
    <property type="entry name" value="GLYCEROPHOSPHODIESTER PHOSPHODIESTERASE, CYTOPLASMIC"/>
    <property type="match status" value="1"/>
</dbReference>
<sequence>MELPRIIAHRGASAYAPENTIVAFEKAVEMGARCIEFDVMLSADGLPFIFHDEKLKRTTNGKGEVGLVTGEYLRNLDAGRWYSKRFTGTKIPDFVETLHWLVDKGVNANIEIKPYPGTTEQTTTTILSHLNRFWPAQKTFPLVSSFDLEALKLCRSISPEIPLGLLFDEWNENWLKLAKDLDCFSVHFNKNALNKKRVQAIKEQGYKLCAYTVNSRRQANKLFKWGVDAIFSDYPDLLS</sequence>
<protein>
    <submittedName>
        <fullName evidence="2">Glycerophosphodiester phosphodiesterase, cytosolic</fullName>
        <ecNumber evidence="3">3.1.4.46</ecNumber>
    </submittedName>
</protein>
<reference evidence="2 4" key="1">
    <citation type="submission" date="2015-11" db="EMBL/GenBank/DDBJ databases">
        <title>Identification of large and diverse effector repertoires of 38 Legionella species.</title>
        <authorList>
            <person name="Burstein D."/>
            <person name="Amaro F."/>
            <person name="Zusman T."/>
            <person name="Lifshitz Z."/>
            <person name="Cohen O."/>
            <person name="Gilbert J.A."/>
            <person name="Pupko T."/>
            <person name="Shuman H.A."/>
            <person name="Segal G."/>
        </authorList>
    </citation>
    <scope>NUCLEOTIDE SEQUENCE [LARGE SCALE GENOMIC DNA]</scope>
    <source>
        <strain evidence="2 4">1762-AUS-E</strain>
    </source>
</reference>
<dbReference type="NCBIfam" id="NF006989">
    <property type="entry name" value="PRK09454.1"/>
    <property type="match status" value="1"/>
</dbReference>
<dbReference type="RefSeq" id="WP_058461850.1">
    <property type="nucleotide sequence ID" value="NZ_CAAAHS010000005.1"/>
</dbReference>
<accession>A0A0W0R548</accession>
<dbReference type="PANTHER" id="PTHR46211">
    <property type="entry name" value="GLYCEROPHOSPHORYL DIESTER PHOSPHODIESTERASE"/>
    <property type="match status" value="1"/>
</dbReference>
<evidence type="ECO:0000259" key="1">
    <source>
        <dbReference type="PROSITE" id="PS51704"/>
    </source>
</evidence>
<dbReference type="EMBL" id="LNKA01000001">
    <property type="protein sequence ID" value="KTC66146.1"/>
    <property type="molecule type" value="Genomic_DNA"/>
</dbReference>
<evidence type="ECO:0000313" key="5">
    <source>
        <dbReference type="Proteomes" id="UP000281170"/>
    </source>
</evidence>
<dbReference type="EC" id="3.1.4.46" evidence="3"/>
<evidence type="ECO:0000313" key="4">
    <source>
        <dbReference type="Proteomes" id="UP000054859"/>
    </source>
</evidence>
<name>A0A0W0R548_9GAMM</name>
<dbReference type="PROSITE" id="PS51704">
    <property type="entry name" value="GP_PDE"/>
    <property type="match status" value="1"/>
</dbReference>
<keyword evidence="3" id="KW-0614">Plasmid</keyword>
<reference evidence="3 5" key="2">
    <citation type="submission" date="2018-12" db="EMBL/GenBank/DDBJ databases">
        <authorList>
            <consortium name="Pathogen Informatics"/>
        </authorList>
    </citation>
    <scope>NUCLEOTIDE SEQUENCE [LARGE SCALE GENOMIC DNA]</scope>
    <source>
        <strain evidence="3 5">NCTC12735</strain>
        <plasmid evidence="5">19</plasmid>
    </source>
</reference>
<evidence type="ECO:0000313" key="2">
    <source>
        <dbReference type="EMBL" id="KTC66146.1"/>
    </source>
</evidence>
<dbReference type="PROSITE" id="PS50007">
    <property type="entry name" value="PIPLC_X_DOMAIN"/>
    <property type="match status" value="1"/>
</dbReference>
<dbReference type="CDD" id="cd08562">
    <property type="entry name" value="GDPD_EcUgpQ_like"/>
    <property type="match status" value="1"/>
</dbReference>
<gene>
    <name evidence="2" type="primary">ugpQ</name>
    <name evidence="2" type="ORF">Lade_0804</name>
    <name evidence="3" type="ORF">NCTC12735_01293</name>
</gene>
<geneLocation type="plasmid" evidence="3 5">
    <name>19</name>
</geneLocation>
<dbReference type="Pfam" id="PF03009">
    <property type="entry name" value="GDPD"/>
    <property type="match status" value="1"/>
</dbReference>
<keyword evidence="3" id="KW-0378">Hydrolase</keyword>
<dbReference type="InterPro" id="IPR030395">
    <property type="entry name" value="GP_PDE_dom"/>
</dbReference>
<organism evidence="2 4">
    <name type="scientific">Legionella adelaidensis</name>
    <dbReference type="NCBI Taxonomy" id="45056"/>
    <lineage>
        <taxon>Bacteria</taxon>
        <taxon>Pseudomonadati</taxon>
        <taxon>Pseudomonadota</taxon>
        <taxon>Gammaproteobacteria</taxon>
        <taxon>Legionellales</taxon>
        <taxon>Legionellaceae</taxon>
        <taxon>Legionella</taxon>
    </lineage>
</organism>
<feature type="domain" description="GP-PDE" evidence="1">
    <location>
        <begin position="4"/>
        <end position="239"/>
    </location>
</feature>
<dbReference type="GO" id="GO:0006629">
    <property type="term" value="P:lipid metabolic process"/>
    <property type="evidence" value="ECO:0007669"/>
    <property type="project" value="InterPro"/>
</dbReference>